<feature type="region of interest" description="Disordered" evidence="1">
    <location>
        <begin position="350"/>
        <end position="439"/>
    </location>
</feature>
<feature type="signal peptide" evidence="2">
    <location>
        <begin position="1"/>
        <end position="19"/>
    </location>
</feature>
<accession>A0A9N8Q8T4</accession>
<dbReference type="AlphaFoldDB" id="A0A9N8Q8T4"/>
<comment type="caution">
    <text evidence="3">The sequence shown here is derived from an EMBL/GenBank/DDBJ whole genome shotgun (WGS) entry which is preliminary data.</text>
</comment>
<feature type="region of interest" description="Disordered" evidence="1">
    <location>
        <begin position="282"/>
        <end position="307"/>
    </location>
</feature>
<keyword evidence="4" id="KW-1185">Reference proteome</keyword>
<feature type="compositionally biased region" description="Basic and acidic residues" evidence="1">
    <location>
        <begin position="351"/>
        <end position="371"/>
    </location>
</feature>
<reference evidence="3 4" key="1">
    <citation type="submission" date="2020-10" db="EMBL/GenBank/DDBJ databases">
        <authorList>
            <person name="Sedaghatjoo S."/>
        </authorList>
    </citation>
    <scope>NUCLEOTIDE SEQUENCE [LARGE SCALE GENOMIC DNA]</scope>
    <source>
        <strain evidence="3 4">LLFL</strain>
    </source>
</reference>
<feature type="compositionally biased region" description="Polar residues" evidence="1">
    <location>
        <begin position="63"/>
        <end position="73"/>
    </location>
</feature>
<keyword evidence="2" id="KW-0732">Signal</keyword>
<sequence length="439" mass="48124">MHLLQLILLAATLAGLACGQPVPVNKELDETAPSLEVRVPFNHFPTVPKDIGCIIVDSRHTTRSPPDTIGSSKRTAEDQSLVPCPSPTKETADVPSPPVPVSSPPEPPVHDKPADRPSPESKPPTTVNTDAPVGTPSPSHLTQAGLGTSILAVKPQTPTKECKKTEPVHHVEGSGPSHSVVILYWPRDFKPKDTPEQGKPTARDLTLKDILALTKAPADDPDDPEEPKTDLKHYKDFGFTEYFAGDAWARDLKTRDAVEQGKPTARHFSFHQFLALFKLPDKDSEPNLEDLTKPGDDDSKSLKHDQHFGFTEDFAGDAWARDLKPKNTVEQGKPTARHWTFEQFLPWTKVPYDDSDSKTAEQGRPTAHDLTLEEALSQSKVPADESDSKADGSGSKLKYRKGPGYTEEFTDEHRDRDPKTSASASASVESESEPDNQRV</sequence>
<dbReference type="EMBL" id="CAJHJF010000582">
    <property type="protein sequence ID" value="CAD6903954.1"/>
    <property type="molecule type" value="Genomic_DNA"/>
</dbReference>
<evidence type="ECO:0000313" key="4">
    <source>
        <dbReference type="Proteomes" id="UP000836404"/>
    </source>
</evidence>
<evidence type="ECO:0000313" key="3">
    <source>
        <dbReference type="EMBL" id="CAD6903954.1"/>
    </source>
</evidence>
<feature type="region of interest" description="Disordered" evidence="1">
    <location>
        <begin position="57"/>
        <end position="143"/>
    </location>
</feature>
<feature type="compositionally biased region" description="Basic and acidic residues" evidence="1">
    <location>
        <begin position="160"/>
        <end position="172"/>
    </location>
</feature>
<feature type="chain" id="PRO_5041192381" evidence="2">
    <location>
        <begin position="20"/>
        <end position="439"/>
    </location>
</feature>
<evidence type="ECO:0000256" key="2">
    <source>
        <dbReference type="SAM" id="SignalP"/>
    </source>
</evidence>
<feature type="compositionally biased region" description="Pro residues" evidence="1">
    <location>
        <begin position="95"/>
        <end position="107"/>
    </location>
</feature>
<protein>
    <submittedName>
        <fullName evidence="3">Uncharacterized protein</fullName>
    </submittedName>
</protein>
<name>A0A9N8Q8T4_9BASI</name>
<feature type="region of interest" description="Disordered" evidence="1">
    <location>
        <begin position="155"/>
        <end position="176"/>
    </location>
</feature>
<dbReference type="Proteomes" id="UP000836404">
    <property type="component" value="Unassembled WGS sequence"/>
</dbReference>
<feature type="compositionally biased region" description="Acidic residues" evidence="1">
    <location>
        <begin position="430"/>
        <end position="439"/>
    </location>
</feature>
<evidence type="ECO:0000256" key="1">
    <source>
        <dbReference type="SAM" id="MobiDB-lite"/>
    </source>
</evidence>
<proteinExistence type="predicted"/>
<feature type="compositionally biased region" description="Basic and acidic residues" evidence="1">
    <location>
        <begin position="108"/>
        <end position="119"/>
    </location>
</feature>
<gene>
    <name evidence="3" type="ORF">JKILLFL_G8901</name>
</gene>
<organism evidence="3 4">
    <name type="scientific">Tilletia laevis</name>
    <dbReference type="NCBI Taxonomy" id="157183"/>
    <lineage>
        <taxon>Eukaryota</taxon>
        <taxon>Fungi</taxon>
        <taxon>Dikarya</taxon>
        <taxon>Basidiomycota</taxon>
        <taxon>Ustilaginomycotina</taxon>
        <taxon>Exobasidiomycetes</taxon>
        <taxon>Tilletiales</taxon>
        <taxon>Tilletiaceae</taxon>
        <taxon>Tilletia</taxon>
    </lineage>
</organism>